<reference evidence="2" key="1">
    <citation type="journal article" date="2007" name="Science">
        <title>Evolutionary and biomedical insights from the rhesus macaque genome.</title>
        <authorList>
            <person name="Gibbs R.A."/>
            <person name="Rogers J."/>
            <person name="Katze M.G."/>
            <person name="Bumgarner R."/>
            <person name="Weinstock G.M."/>
            <person name="Mardis E.R."/>
            <person name="Remington K.A."/>
            <person name="Strausberg R.L."/>
            <person name="Venter J.C."/>
            <person name="Wilson R.K."/>
            <person name="Batzer M.A."/>
            <person name="Bustamante C.D."/>
            <person name="Eichler E.E."/>
            <person name="Hahn M.W."/>
            <person name="Hardison R.C."/>
            <person name="Makova K.D."/>
            <person name="Miller W."/>
            <person name="Milosavljevic A."/>
            <person name="Palermo R.E."/>
            <person name="Siepel A."/>
            <person name="Sikela J.M."/>
            <person name="Attaway T."/>
            <person name="Bell S."/>
            <person name="Bernard K.E."/>
            <person name="Buhay C.J."/>
            <person name="Chandrabose M.N."/>
            <person name="Dao M."/>
            <person name="Davis C."/>
            <person name="Delehaunty K.D."/>
            <person name="Ding Y."/>
            <person name="Dinh H.H."/>
            <person name="Dugan-Rocha S."/>
            <person name="Fulton L.A."/>
            <person name="Gabisi R.A."/>
            <person name="Garner T.T."/>
            <person name="Godfrey J."/>
            <person name="Hawes A.C."/>
            <person name="Hernandez J."/>
            <person name="Hines S."/>
            <person name="Holder M."/>
            <person name="Hume J."/>
            <person name="Jhangiani S.N."/>
            <person name="Joshi V."/>
            <person name="Khan Z.M."/>
            <person name="Kirkness E.F."/>
            <person name="Cree A."/>
            <person name="Fowler R.G."/>
            <person name="Lee S."/>
            <person name="Lewis L.R."/>
            <person name="Li Z."/>
            <person name="Liu Y.-S."/>
            <person name="Moore S.M."/>
            <person name="Muzny D."/>
            <person name="Nazareth L.V."/>
            <person name="Ngo D.N."/>
            <person name="Okwuonu G.O."/>
            <person name="Pai G."/>
            <person name="Parker D."/>
            <person name="Paul H.A."/>
            <person name="Pfannkoch C."/>
            <person name="Pohl C.S."/>
            <person name="Rogers Y.-H.C."/>
            <person name="Ruiz S.J."/>
            <person name="Sabo A."/>
            <person name="Santibanez J."/>
            <person name="Schneider B.W."/>
            <person name="Smith S.M."/>
            <person name="Sodergren E."/>
            <person name="Svatek A.F."/>
            <person name="Utterback T.R."/>
            <person name="Vattathil S."/>
            <person name="Warren W."/>
            <person name="White C.S."/>
            <person name="Chinwalla A.T."/>
            <person name="Feng Y."/>
            <person name="Halpern A.L."/>
            <person name="Hillier L.W."/>
            <person name="Huang X."/>
            <person name="Minx P."/>
            <person name="Nelson J.O."/>
            <person name="Pepin K.H."/>
            <person name="Qin X."/>
            <person name="Sutton G.G."/>
            <person name="Venter E."/>
            <person name="Walenz B.P."/>
            <person name="Wallis J.W."/>
            <person name="Worley K.C."/>
            <person name="Yang S.-P."/>
            <person name="Jones S.M."/>
            <person name="Marra M.A."/>
            <person name="Rocchi M."/>
            <person name="Schein J.E."/>
            <person name="Baertsch R."/>
            <person name="Clarke L."/>
            <person name="Csuros M."/>
            <person name="Glasscock J."/>
            <person name="Harris R.A."/>
            <person name="Havlak P."/>
            <person name="Jackson A.R."/>
            <person name="Jiang H."/>
            <person name="Liu Y."/>
            <person name="Messina D.N."/>
            <person name="Shen Y."/>
            <person name="Song H.X.-Z."/>
            <person name="Wylie T."/>
            <person name="Zhang L."/>
            <person name="Birney E."/>
            <person name="Han K."/>
            <person name="Konkel M.K."/>
            <person name="Lee J."/>
            <person name="Smit A.F.A."/>
            <person name="Ullmer B."/>
            <person name="Wang H."/>
            <person name="Xing J."/>
            <person name="Burhans R."/>
            <person name="Cheng Z."/>
            <person name="Karro J.E."/>
            <person name="Ma J."/>
            <person name="Raney B."/>
            <person name="She X."/>
            <person name="Cox M.J."/>
            <person name="Demuth J.P."/>
            <person name="Dumas L.J."/>
            <person name="Han S.-G."/>
            <person name="Hopkins J."/>
            <person name="Karimpour-Fard A."/>
            <person name="Kim Y.H."/>
            <person name="Pollack J.R."/>
            <person name="Vinar T."/>
            <person name="Addo-Quaye C."/>
            <person name="Degenhardt J."/>
            <person name="Denby A."/>
            <person name="Hubisz M.J."/>
            <person name="Indap A."/>
            <person name="Kosiol C."/>
            <person name="Lahn B.T."/>
            <person name="Lawson H.A."/>
            <person name="Marklein A."/>
            <person name="Nielsen R."/>
            <person name="Vallender E.J."/>
            <person name="Clark A.G."/>
            <person name="Ferguson B."/>
            <person name="Hernandez R.D."/>
            <person name="Hirani K."/>
            <person name="Kehrer-Sawatzki H."/>
            <person name="Kolb J."/>
            <person name="Patil S."/>
            <person name="Pu L.-L."/>
            <person name="Ren Y."/>
            <person name="Smith D.G."/>
            <person name="Wheeler D.A."/>
            <person name="Schenck I."/>
            <person name="Ball E.V."/>
            <person name="Chen R."/>
            <person name="Cooper D.N."/>
            <person name="Giardine B."/>
            <person name="Hsu F."/>
            <person name="Kent W.J."/>
            <person name="Lesk A."/>
            <person name="Nelson D.L."/>
            <person name="O'brien W.E."/>
            <person name="Pruefer K."/>
            <person name="Stenson P.D."/>
            <person name="Wallace J.C."/>
            <person name="Ke H."/>
            <person name="Liu X.-M."/>
            <person name="Wang P."/>
            <person name="Xiang A.P."/>
            <person name="Yang F."/>
            <person name="Barber G.P."/>
            <person name="Haussler D."/>
            <person name="Karolchik D."/>
            <person name="Kern A.D."/>
            <person name="Kuhn R.M."/>
            <person name="Smith K.E."/>
            <person name="Zwieg A.S."/>
        </authorList>
    </citation>
    <scope>NUCLEOTIDE SEQUENCE [LARGE SCALE GENOMIC DNA]</scope>
    <source>
        <strain evidence="2">17573</strain>
    </source>
</reference>
<evidence type="ECO:0000313" key="1">
    <source>
        <dbReference type="Ensembl" id="ENSMMUP00000080827.1"/>
    </source>
</evidence>
<dbReference type="GeneTree" id="ENSGT01140000283970"/>
<dbReference type="InParanoid" id="A0A5F8ASM5"/>
<organism evidence="1 2">
    <name type="scientific">Macaca mulatta</name>
    <name type="common">Rhesus macaque</name>
    <dbReference type="NCBI Taxonomy" id="9544"/>
    <lineage>
        <taxon>Eukaryota</taxon>
        <taxon>Metazoa</taxon>
        <taxon>Chordata</taxon>
        <taxon>Craniata</taxon>
        <taxon>Vertebrata</taxon>
        <taxon>Euteleostomi</taxon>
        <taxon>Mammalia</taxon>
        <taxon>Eutheria</taxon>
        <taxon>Euarchontoglires</taxon>
        <taxon>Primates</taxon>
        <taxon>Haplorrhini</taxon>
        <taxon>Catarrhini</taxon>
        <taxon>Cercopithecidae</taxon>
        <taxon>Cercopithecinae</taxon>
        <taxon>Macaca</taxon>
    </lineage>
</organism>
<reference evidence="1" key="4">
    <citation type="submission" date="2025-09" db="UniProtKB">
        <authorList>
            <consortium name="Ensembl"/>
        </authorList>
    </citation>
    <scope>IDENTIFICATION</scope>
    <source>
        <strain evidence="1">17573</strain>
    </source>
</reference>
<evidence type="ECO:0000313" key="2">
    <source>
        <dbReference type="Proteomes" id="UP000006718"/>
    </source>
</evidence>
<name>A0A5F8ASM5_MACMU</name>
<accession>A0A5F8ASM5</accession>
<dbReference type="Ensembl" id="ENSMMUT00000098512.1">
    <property type="protein sequence ID" value="ENSMMUP00000080827.1"/>
    <property type="gene ID" value="ENSMMUG00000050525.1"/>
</dbReference>
<dbReference type="AlphaFoldDB" id="A0A5F8ASM5"/>
<dbReference type="VEuPathDB" id="HostDB:ENSMMUG00000050525"/>
<proteinExistence type="predicted"/>
<protein>
    <submittedName>
        <fullName evidence="1">Uncharacterized protein</fullName>
    </submittedName>
</protein>
<reference evidence="1" key="2">
    <citation type="submission" date="2019-01" db="EMBL/GenBank/DDBJ databases">
        <authorList>
            <person name="Graves T."/>
            <person name="Eichler E.E."/>
            <person name="Wilson R.K."/>
        </authorList>
    </citation>
    <scope>NUCLEOTIDE SEQUENCE [LARGE SCALE GENOMIC DNA]</scope>
    <source>
        <strain evidence="1">17573</strain>
    </source>
</reference>
<dbReference type="Proteomes" id="UP000006718">
    <property type="component" value="Chromosome 7"/>
</dbReference>
<sequence>KQSAAGVLSECPLASSPECHPGFCANELFSHHLRGCQPKPLVLPNAKQPCVAHKNTELIQETGCVWPGAVAHASSPSTLRGLGGWITRSGVQDKPGQEGETPSLLKIQKISWVWWQAPVIPATQEAGAKNCMNPGDGGFSEP</sequence>
<reference evidence="1" key="3">
    <citation type="submission" date="2025-08" db="UniProtKB">
        <authorList>
            <consortium name="Ensembl"/>
        </authorList>
    </citation>
    <scope>IDENTIFICATION</scope>
    <source>
        <strain evidence="1">17573</strain>
    </source>
</reference>
<keyword evidence="2" id="KW-1185">Reference proteome</keyword>